<dbReference type="EMBL" id="PTJC01000005">
    <property type="protein sequence ID" value="PPK87967.1"/>
    <property type="molecule type" value="Genomic_DNA"/>
</dbReference>
<dbReference type="Proteomes" id="UP000237662">
    <property type="component" value="Unassembled WGS sequence"/>
</dbReference>
<dbReference type="AlphaFoldDB" id="A0A2S6I8Y8"/>
<proteinExistence type="predicted"/>
<keyword evidence="2" id="KW-1185">Reference proteome</keyword>
<comment type="caution">
    <text evidence="1">The sequence shown here is derived from an EMBL/GenBank/DDBJ whole genome shotgun (WGS) entry which is preliminary data.</text>
</comment>
<organism evidence="1 2">
    <name type="scientific">Neolewinella xylanilytica</name>
    <dbReference type="NCBI Taxonomy" id="1514080"/>
    <lineage>
        <taxon>Bacteria</taxon>
        <taxon>Pseudomonadati</taxon>
        <taxon>Bacteroidota</taxon>
        <taxon>Saprospiria</taxon>
        <taxon>Saprospirales</taxon>
        <taxon>Lewinellaceae</taxon>
        <taxon>Neolewinella</taxon>
    </lineage>
</organism>
<name>A0A2S6I8Y8_9BACT</name>
<evidence type="ECO:0000313" key="2">
    <source>
        <dbReference type="Proteomes" id="UP000237662"/>
    </source>
</evidence>
<reference evidence="1 2" key="1">
    <citation type="submission" date="2018-02" db="EMBL/GenBank/DDBJ databases">
        <title>Genomic Encyclopedia of Archaeal and Bacterial Type Strains, Phase II (KMG-II): from individual species to whole genera.</title>
        <authorList>
            <person name="Goeker M."/>
        </authorList>
    </citation>
    <scope>NUCLEOTIDE SEQUENCE [LARGE SCALE GENOMIC DNA]</scope>
    <source>
        <strain evidence="1 2">DSM 29526</strain>
    </source>
</reference>
<accession>A0A2S6I8Y8</accession>
<gene>
    <name evidence="1" type="ORF">CLV84_0927</name>
</gene>
<evidence type="ECO:0000313" key="1">
    <source>
        <dbReference type="EMBL" id="PPK87967.1"/>
    </source>
</evidence>
<protein>
    <submittedName>
        <fullName evidence="1">Uncharacterized protein</fullName>
    </submittedName>
</protein>
<sequence length="43" mass="4562">MMAVVVCIVLHGGSLRCAAATAGLYAELMNRKFFAPSFKSVSN</sequence>